<dbReference type="eggNOG" id="ENOG5032JSU">
    <property type="taxonomic scope" value="Bacteria"/>
</dbReference>
<dbReference type="KEGG" id="ssan:NX02_15865"/>
<gene>
    <name evidence="1" type="ORF">NX02_15865</name>
</gene>
<dbReference type="EMBL" id="CP006644">
    <property type="protein sequence ID" value="AHE54853.1"/>
    <property type="molecule type" value="Genomic_DNA"/>
</dbReference>
<sequence>MRLGEAARAAVAGGLSASRSGRLARRLAGQPAARVGLGELVVWPTWPGRDEAERDRIWRIAALVASRDALADIIYGATLRSYATSVGNRVVEAVLDLPTGGTAPLVGADDLSTEGLAIAERGLPPLLAVAMDRPAIHDETARRHMLAAERIARETRP</sequence>
<proteinExistence type="predicted"/>
<dbReference type="AlphaFoldDB" id="W0AEX8"/>
<evidence type="ECO:0000313" key="2">
    <source>
        <dbReference type="Proteomes" id="UP000018851"/>
    </source>
</evidence>
<dbReference type="STRING" id="1123269.NX02_15865"/>
<keyword evidence="2" id="KW-1185">Reference proteome</keyword>
<reference evidence="1 2" key="1">
    <citation type="submission" date="2013-07" db="EMBL/GenBank/DDBJ databases">
        <title>Completed genome of Sphingomonas sanxanigenens NX02.</title>
        <authorList>
            <person name="Ma T."/>
            <person name="Huang H."/>
            <person name="Wu M."/>
            <person name="Li X."/>
            <person name="Li G."/>
        </authorList>
    </citation>
    <scope>NUCLEOTIDE SEQUENCE [LARGE SCALE GENOMIC DNA]</scope>
    <source>
        <strain evidence="1 2">NX02</strain>
    </source>
</reference>
<dbReference type="Proteomes" id="UP000018851">
    <property type="component" value="Chromosome"/>
</dbReference>
<evidence type="ECO:0000313" key="1">
    <source>
        <dbReference type="EMBL" id="AHE54853.1"/>
    </source>
</evidence>
<protein>
    <submittedName>
        <fullName evidence="1">Uncharacterized protein</fullName>
    </submittedName>
</protein>
<dbReference type="PATRIC" id="fig|1123269.5.peg.3101"/>
<name>W0AEX8_9SPHN</name>
<dbReference type="HOGENOM" id="CLU_1676730_0_0_5"/>
<accession>W0AEX8</accession>
<organism evidence="1 2">
    <name type="scientific">Sphingomonas sanxanigenens DSM 19645 = NX02</name>
    <dbReference type="NCBI Taxonomy" id="1123269"/>
    <lineage>
        <taxon>Bacteria</taxon>
        <taxon>Pseudomonadati</taxon>
        <taxon>Pseudomonadota</taxon>
        <taxon>Alphaproteobacteria</taxon>
        <taxon>Sphingomonadales</taxon>
        <taxon>Sphingomonadaceae</taxon>
        <taxon>Sphingomonas</taxon>
    </lineage>
</organism>